<evidence type="ECO:0000256" key="6">
    <source>
        <dbReference type="ARBA" id="ARBA00023098"/>
    </source>
</evidence>
<evidence type="ECO:0000256" key="11">
    <source>
        <dbReference type="ARBA" id="ARBA00024326"/>
    </source>
</evidence>
<dbReference type="EC" id="4.1.1.65" evidence="3"/>
<protein>
    <recommendedName>
        <fullName evidence="3">phosphatidylserine decarboxylase</fullName>
        <ecNumber evidence="3">4.1.1.65</ecNumber>
    </recommendedName>
</protein>
<keyword evidence="12" id="KW-0472">Membrane</keyword>
<keyword evidence="10" id="KW-0670">Pyruvate</keyword>
<organism evidence="13 14">
    <name type="scientific">Paramecium primaurelia</name>
    <dbReference type="NCBI Taxonomy" id="5886"/>
    <lineage>
        <taxon>Eukaryota</taxon>
        <taxon>Sar</taxon>
        <taxon>Alveolata</taxon>
        <taxon>Ciliophora</taxon>
        <taxon>Intramacronucleata</taxon>
        <taxon>Oligohymenophorea</taxon>
        <taxon>Peniculida</taxon>
        <taxon>Parameciidae</taxon>
        <taxon>Paramecium</taxon>
    </lineage>
</organism>
<keyword evidence="12" id="KW-1133">Transmembrane helix</keyword>
<keyword evidence="12" id="KW-0812">Transmembrane</keyword>
<feature type="transmembrane region" description="Helical" evidence="12">
    <location>
        <begin position="27"/>
        <end position="46"/>
    </location>
</feature>
<dbReference type="Pfam" id="PF02666">
    <property type="entry name" value="PS_Dcarbxylase"/>
    <property type="match status" value="1"/>
</dbReference>
<dbReference type="InterPro" id="IPR033177">
    <property type="entry name" value="PSD-B"/>
</dbReference>
<reference evidence="13" key="1">
    <citation type="submission" date="2021-01" db="EMBL/GenBank/DDBJ databases">
        <authorList>
            <consortium name="Genoscope - CEA"/>
            <person name="William W."/>
        </authorList>
    </citation>
    <scope>NUCLEOTIDE SEQUENCE</scope>
</reference>
<keyword evidence="5" id="KW-0210">Decarboxylase</keyword>
<dbReference type="PANTHER" id="PTHR10067">
    <property type="entry name" value="PHOSPHATIDYLSERINE DECARBOXYLASE"/>
    <property type="match status" value="1"/>
</dbReference>
<proteinExistence type="predicted"/>
<evidence type="ECO:0000256" key="9">
    <source>
        <dbReference type="ARBA" id="ARBA00023264"/>
    </source>
</evidence>
<evidence type="ECO:0000256" key="8">
    <source>
        <dbReference type="ARBA" id="ARBA00023239"/>
    </source>
</evidence>
<dbReference type="AlphaFoldDB" id="A0A8S1N1A7"/>
<comment type="cofactor">
    <cofactor evidence="1">
        <name>pyruvate</name>
        <dbReference type="ChEBI" id="CHEBI:15361"/>
    </cofactor>
</comment>
<keyword evidence="8" id="KW-0456">Lyase</keyword>
<evidence type="ECO:0000256" key="10">
    <source>
        <dbReference type="ARBA" id="ARBA00023317"/>
    </source>
</evidence>
<evidence type="ECO:0000256" key="5">
    <source>
        <dbReference type="ARBA" id="ARBA00022793"/>
    </source>
</evidence>
<evidence type="ECO:0000256" key="4">
    <source>
        <dbReference type="ARBA" id="ARBA00022516"/>
    </source>
</evidence>
<keyword evidence="14" id="KW-1185">Reference proteome</keyword>
<dbReference type="GO" id="GO:0006646">
    <property type="term" value="P:phosphatidylethanolamine biosynthetic process"/>
    <property type="evidence" value="ECO:0007669"/>
    <property type="project" value="TreeGrafter"/>
</dbReference>
<evidence type="ECO:0000256" key="1">
    <source>
        <dbReference type="ARBA" id="ARBA00001928"/>
    </source>
</evidence>
<sequence length="339" mass="39381">MINNKSNSLNLMSILEQALKKAVGLGYLKWGLIFGVANGMAVYSYYRENRNKYDLEAYQQSVTRYVSYQSGKMAETYIPKWLRSPLFSMFGYIYNVNYDDMLEPLENYENFQQFFTRKIKSREFDKNTNKLIVPADSKVLSFCEVKDDSPILVKNVHYKLGYFLTGQETFEMTPQILEDVKKRQNTKLYSVIFYLAPGDYHRYHLPSDFQLKSRSHIVGHLAPVKISYISSTPKVYETNERVALFGTYNFGLMNIVLVGATNVGSMTLNYDKEFQTNQKAEELFVYKHYDPIIQLKKGDELGMFKLGSTVVMMFEAENVKWNIEEGQKCKWGDVFAEVS</sequence>
<comment type="pathway">
    <text evidence="2">Lipid metabolism.</text>
</comment>
<dbReference type="InterPro" id="IPR003817">
    <property type="entry name" value="PS_Dcarbxylase"/>
</dbReference>
<name>A0A8S1N1A7_PARPR</name>
<dbReference type="NCBIfam" id="TIGR00163">
    <property type="entry name" value="PS_decarb"/>
    <property type="match status" value="1"/>
</dbReference>
<evidence type="ECO:0000256" key="7">
    <source>
        <dbReference type="ARBA" id="ARBA00023209"/>
    </source>
</evidence>
<dbReference type="Proteomes" id="UP000688137">
    <property type="component" value="Unassembled WGS sequence"/>
</dbReference>
<evidence type="ECO:0000313" key="14">
    <source>
        <dbReference type="Proteomes" id="UP000688137"/>
    </source>
</evidence>
<evidence type="ECO:0000313" key="13">
    <source>
        <dbReference type="EMBL" id="CAD8085402.1"/>
    </source>
</evidence>
<dbReference type="EMBL" id="CAJJDM010000077">
    <property type="protein sequence ID" value="CAD8085402.1"/>
    <property type="molecule type" value="Genomic_DNA"/>
</dbReference>
<keyword evidence="6" id="KW-0443">Lipid metabolism</keyword>
<accession>A0A8S1N1A7</accession>
<keyword evidence="4" id="KW-0444">Lipid biosynthesis</keyword>
<dbReference type="PANTHER" id="PTHR10067:SF6">
    <property type="entry name" value="PHOSPHATIDYLSERINE DECARBOXYLASE PROENZYME, MITOCHONDRIAL"/>
    <property type="match status" value="1"/>
</dbReference>
<keyword evidence="9" id="KW-1208">Phospholipid metabolism</keyword>
<gene>
    <name evidence="13" type="ORF">PPRIM_AZ9-3.1.T0740118</name>
</gene>
<dbReference type="OMA" id="RWVANQC"/>
<evidence type="ECO:0000256" key="2">
    <source>
        <dbReference type="ARBA" id="ARBA00005189"/>
    </source>
</evidence>
<evidence type="ECO:0000256" key="3">
    <source>
        <dbReference type="ARBA" id="ARBA00012243"/>
    </source>
</evidence>
<comment type="pathway">
    <text evidence="11">Phospholipid metabolism; phosphatidylethanolamine biosynthesis.</text>
</comment>
<dbReference type="GO" id="GO:0004609">
    <property type="term" value="F:phosphatidylserine decarboxylase activity"/>
    <property type="evidence" value="ECO:0007669"/>
    <property type="project" value="UniProtKB-EC"/>
</dbReference>
<comment type="caution">
    <text evidence="13">The sequence shown here is derived from an EMBL/GenBank/DDBJ whole genome shotgun (WGS) entry which is preliminary data.</text>
</comment>
<dbReference type="GO" id="GO:0005739">
    <property type="term" value="C:mitochondrion"/>
    <property type="evidence" value="ECO:0007669"/>
    <property type="project" value="TreeGrafter"/>
</dbReference>
<evidence type="ECO:0000256" key="12">
    <source>
        <dbReference type="SAM" id="Phobius"/>
    </source>
</evidence>
<keyword evidence="7" id="KW-0594">Phospholipid biosynthesis</keyword>